<proteinExistence type="predicted"/>
<dbReference type="RefSeq" id="WP_229778824.1">
    <property type="nucleotide sequence ID" value="NZ_BJNQ01000002.1"/>
</dbReference>
<organism evidence="1 2">
    <name type="scientific">Microbacterium maritypicum</name>
    <name type="common">Microbacterium liquefaciens</name>
    <dbReference type="NCBI Taxonomy" id="33918"/>
    <lineage>
        <taxon>Bacteria</taxon>
        <taxon>Bacillati</taxon>
        <taxon>Actinomycetota</taxon>
        <taxon>Actinomycetes</taxon>
        <taxon>Micrococcales</taxon>
        <taxon>Microbacteriaceae</taxon>
        <taxon>Microbacterium</taxon>
    </lineage>
</organism>
<reference evidence="1 2" key="1">
    <citation type="submission" date="2019-06" db="EMBL/GenBank/DDBJ databases">
        <title>Whole genome shotgun sequence of Microbacterium liquefaciens NBRC 15037.</title>
        <authorList>
            <person name="Hosoyama A."/>
            <person name="Uohara A."/>
            <person name="Ohji S."/>
            <person name="Ichikawa N."/>
        </authorList>
    </citation>
    <scope>NUCLEOTIDE SEQUENCE [LARGE SCALE GENOMIC DNA]</scope>
    <source>
        <strain evidence="1 2">NBRC 15037</strain>
    </source>
</reference>
<dbReference type="InterPro" id="IPR036291">
    <property type="entry name" value="NAD(P)-bd_dom_sf"/>
</dbReference>
<dbReference type="EMBL" id="BJNQ01000002">
    <property type="protein sequence ID" value="GEC74517.1"/>
    <property type="molecule type" value="Genomic_DNA"/>
</dbReference>
<evidence type="ECO:0000313" key="2">
    <source>
        <dbReference type="Proteomes" id="UP000317410"/>
    </source>
</evidence>
<dbReference type="InterPro" id="IPR002347">
    <property type="entry name" value="SDR_fam"/>
</dbReference>
<dbReference type="Pfam" id="PF13561">
    <property type="entry name" value="adh_short_C2"/>
    <property type="match status" value="1"/>
</dbReference>
<comment type="caution">
    <text evidence="1">The sequence shown here is derived from an EMBL/GenBank/DDBJ whole genome shotgun (WGS) entry which is preliminary data.</text>
</comment>
<dbReference type="AlphaFoldDB" id="A0A4Y4B699"/>
<name>A0A4Y4B699_MICMQ</name>
<protein>
    <submittedName>
        <fullName evidence="1">Uncharacterized protein</fullName>
    </submittedName>
</protein>
<dbReference type="Gene3D" id="3.40.50.720">
    <property type="entry name" value="NAD(P)-binding Rossmann-like Domain"/>
    <property type="match status" value="1"/>
</dbReference>
<evidence type="ECO:0000313" key="1">
    <source>
        <dbReference type="EMBL" id="GEC74517.1"/>
    </source>
</evidence>
<accession>A0A4Y4B699</accession>
<dbReference type="Proteomes" id="UP000317410">
    <property type="component" value="Unassembled WGS sequence"/>
</dbReference>
<gene>
    <name evidence="1" type="ORF">MLI01_06620</name>
</gene>
<sequence length="45" mass="4481">MKLSPATGQGFAGPESVAGVVAMLASEDGAFITGTEVRIDGGTHF</sequence>
<dbReference type="SUPFAM" id="SSF51735">
    <property type="entry name" value="NAD(P)-binding Rossmann-fold domains"/>
    <property type="match status" value="1"/>
</dbReference>